<dbReference type="RefSeq" id="WP_102523260.1">
    <property type="nucleotide sequence ID" value="NZ_LT960611.1"/>
</dbReference>
<comment type="subcellular location">
    <subcellularLocation>
        <location evidence="1">Membrane</location>
        <topology evidence="1">Multi-pass membrane protein</topology>
    </subcellularLocation>
</comment>
<gene>
    <name evidence="12" type="ORF">VTAP4600_A2873</name>
</gene>
<dbReference type="KEGG" id="vta:A2873"/>
<keyword evidence="3 9" id="KW-1133">Transmembrane helix</keyword>
<dbReference type="FunFam" id="1.10.287.950:FF:000001">
    <property type="entry name" value="Methyl-accepting chemotaxis sensory transducer"/>
    <property type="match status" value="1"/>
</dbReference>
<evidence type="ECO:0000256" key="5">
    <source>
        <dbReference type="ARBA" id="ARBA00023224"/>
    </source>
</evidence>
<evidence type="ECO:0000256" key="2">
    <source>
        <dbReference type="ARBA" id="ARBA00022692"/>
    </source>
</evidence>
<dbReference type="InterPro" id="IPR003660">
    <property type="entry name" value="HAMP_dom"/>
</dbReference>
<evidence type="ECO:0000256" key="6">
    <source>
        <dbReference type="ARBA" id="ARBA00029447"/>
    </source>
</evidence>
<dbReference type="Proteomes" id="UP000235828">
    <property type="component" value="Chromosome A"/>
</dbReference>
<dbReference type="EMBL" id="LT960611">
    <property type="protein sequence ID" value="SON50839.1"/>
    <property type="molecule type" value="Genomic_DNA"/>
</dbReference>
<dbReference type="SUPFAM" id="SSF58104">
    <property type="entry name" value="Methyl-accepting chemotaxis protein (MCP) signaling domain"/>
    <property type="match status" value="1"/>
</dbReference>
<dbReference type="SMART" id="SM00304">
    <property type="entry name" value="HAMP"/>
    <property type="match status" value="1"/>
</dbReference>
<evidence type="ECO:0000256" key="7">
    <source>
        <dbReference type="PROSITE-ProRule" id="PRU00284"/>
    </source>
</evidence>
<dbReference type="Gene3D" id="1.10.287.950">
    <property type="entry name" value="Methyl-accepting chemotaxis protein"/>
    <property type="match status" value="1"/>
</dbReference>
<dbReference type="PROSITE" id="PS50885">
    <property type="entry name" value="HAMP"/>
    <property type="match status" value="1"/>
</dbReference>
<dbReference type="SMART" id="SM00283">
    <property type="entry name" value="MA"/>
    <property type="match status" value="1"/>
</dbReference>
<feature type="transmembrane region" description="Helical" evidence="9">
    <location>
        <begin position="12"/>
        <end position="34"/>
    </location>
</feature>
<reference evidence="12 13" key="1">
    <citation type="submission" date="2017-10" db="EMBL/GenBank/DDBJ databases">
        <authorList>
            <person name="Banno H."/>
            <person name="Chua N.-H."/>
        </authorList>
    </citation>
    <scope>NUCLEOTIDE SEQUENCE [LARGE SCALE GENOMIC DNA]</scope>
    <source>
        <strain evidence="12">Vibrio tapetis CECT4600</strain>
    </source>
</reference>
<dbReference type="Gene3D" id="6.10.340.10">
    <property type="match status" value="1"/>
</dbReference>
<evidence type="ECO:0000256" key="9">
    <source>
        <dbReference type="SAM" id="Phobius"/>
    </source>
</evidence>
<dbReference type="PANTHER" id="PTHR32089">
    <property type="entry name" value="METHYL-ACCEPTING CHEMOTAXIS PROTEIN MCPB"/>
    <property type="match status" value="1"/>
</dbReference>
<keyword evidence="12" id="KW-0675">Receptor</keyword>
<evidence type="ECO:0000256" key="4">
    <source>
        <dbReference type="ARBA" id="ARBA00023136"/>
    </source>
</evidence>
<dbReference type="PROSITE" id="PS50111">
    <property type="entry name" value="CHEMOTAXIS_TRANSDUC_2"/>
    <property type="match status" value="1"/>
</dbReference>
<accession>A0A2N8ZFZ3</accession>
<dbReference type="PANTHER" id="PTHR32089:SF119">
    <property type="entry name" value="METHYL-ACCEPTING CHEMOTAXIS PROTEIN CTPL"/>
    <property type="match status" value="1"/>
</dbReference>
<feature type="domain" description="HAMP" evidence="11">
    <location>
        <begin position="214"/>
        <end position="268"/>
    </location>
</feature>
<proteinExistence type="inferred from homology"/>
<keyword evidence="2 9" id="KW-0812">Transmembrane</keyword>
<evidence type="ECO:0000259" key="10">
    <source>
        <dbReference type="PROSITE" id="PS50111"/>
    </source>
</evidence>
<protein>
    <submittedName>
        <fullName evidence="12">Methyl-accepting chemotaxis protein I (Serine chemoreceptor protein)</fullName>
    </submittedName>
</protein>
<feature type="compositionally biased region" description="Low complexity" evidence="8">
    <location>
        <begin position="322"/>
        <end position="338"/>
    </location>
</feature>
<evidence type="ECO:0000256" key="3">
    <source>
        <dbReference type="ARBA" id="ARBA00022989"/>
    </source>
</evidence>
<evidence type="ECO:0000256" key="1">
    <source>
        <dbReference type="ARBA" id="ARBA00004141"/>
    </source>
</evidence>
<feature type="domain" description="Methyl-accepting transducer" evidence="10">
    <location>
        <begin position="273"/>
        <end position="509"/>
    </location>
</feature>
<dbReference type="GO" id="GO:0006935">
    <property type="term" value="P:chemotaxis"/>
    <property type="evidence" value="ECO:0007669"/>
    <property type="project" value="UniProtKB-ARBA"/>
</dbReference>
<organism evidence="12 13">
    <name type="scientific">Vibrio tapetis subsp. tapetis</name>
    <dbReference type="NCBI Taxonomy" id="1671868"/>
    <lineage>
        <taxon>Bacteria</taxon>
        <taxon>Pseudomonadati</taxon>
        <taxon>Pseudomonadota</taxon>
        <taxon>Gammaproteobacteria</taxon>
        <taxon>Vibrionales</taxon>
        <taxon>Vibrionaceae</taxon>
        <taxon>Vibrio</taxon>
    </lineage>
</organism>
<dbReference type="GO" id="GO:0016020">
    <property type="term" value="C:membrane"/>
    <property type="evidence" value="ECO:0007669"/>
    <property type="project" value="UniProtKB-SubCell"/>
</dbReference>
<name>A0A2N8ZFZ3_9VIBR</name>
<evidence type="ECO:0000256" key="8">
    <source>
        <dbReference type="SAM" id="MobiDB-lite"/>
    </source>
</evidence>
<comment type="similarity">
    <text evidence="6">Belongs to the methyl-accepting chemotaxis (MCP) protein family.</text>
</comment>
<dbReference type="Pfam" id="PF00015">
    <property type="entry name" value="MCPsignal"/>
    <property type="match status" value="1"/>
</dbReference>
<keyword evidence="4 9" id="KW-0472">Membrane</keyword>
<feature type="region of interest" description="Disordered" evidence="8">
    <location>
        <begin position="320"/>
        <end position="339"/>
    </location>
</feature>
<dbReference type="OrthoDB" id="2489132at2"/>
<dbReference type="Pfam" id="PF00672">
    <property type="entry name" value="HAMP"/>
    <property type="match status" value="1"/>
</dbReference>
<sequence length="545" mass="59118">MFVSNLSLKYKIALPVALIISLFAVTFTAAIIAFNKQANYNLDYSEHIKPVQLALDDAYRDLYQAEVAVLGLANTTSEDKVANYIALYRDETKKTYKRIATAQMAIDRGFLEASHQTNLDTALTLFNQWTALNEKIVTNPAQANNTHQKMSDDLHRTFTPLVKNLKTIKDQMDENAKALEVLKINAIDDAKTTMEVGGTLALVIAAALTMLLTKSIMTPIRRINAVMEDIANGDGDLTARLPIESKDELGQLASTFNLFTQKIQHTISDVISASTTVRLEMDKFNQITHQVMVKAQSQQHESDAVATAVNELSATSALVSDNANSASESSQQASGEAGTTDTLIQHTIESISEQANELQQASNVVNSLENDVTNIASILDVIRGVAEQTNLLALNAAIEAARAGEQGRGFAVVADEVRALASKTQHSAGEIQSMIEKLQVGSQQAVKVMAISQTNSAEMETQAQEVGLSLQTIMGSITTMNELNMHIASAADEQRSVSEDVNSNIQSIAESSHQMVGLVANAETAYHSLSEQCERLDQLVGQFKV</sequence>
<dbReference type="CDD" id="cd11386">
    <property type="entry name" value="MCP_signal"/>
    <property type="match status" value="1"/>
</dbReference>
<dbReference type="AlphaFoldDB" id="A0A2N8ZFZ3"/>
<dbReference type="GO" id="GO:0007165">
    <property type="term" value="P:signal transduction"/>
    <property type="evidence" value="ECO:0007669"/>
    <property type="project" value="UniProtKB-KW"/>
</dbReference>
<keyword evidence="13" id="KW-1185">Reference proteome</keyword>
<dbReference type="CDD" id="cd06225">
    <property type="entry name" value="HAMP"/>
    <property type="match status" value="1"/>
</dbReference>
<keyword evidence="5 7" id="KW-0807">Transducer</keyword>
<evidence type="ECO:0000259" key="11">
    <source>
        <dbReference type="PROSITE" id="PS50885"/>
    </source>
</evidence>
<dbReference type="InterPro" id="IPR004089">
    <property type="entry name" value="MCPsignal_dom"/>
</dbReference>
<evidence type="ECO:0000313" key="13">
    <source>
        <dbReference type="Proteomes" id="UP000235828"/>
    </source>
</evidence>
<evidence type="ECO:0000313" key="12">
    <source>
        <dbReference type="EMBL" id="SON50839.1"/>
    </source>
</evidence>